<keyword evidence="2 5" id="KW-0456">Lyase</keyword>
<gene>
    <name evidence="5" type="primary">mfnB</name>
    <name evidence="7" type="ORF">EYH55_02160</name>
</gene>
<reference evidence="7" key="1">
    <citation type="journal article" date="2020" name="ISME J.">
        <title>Gammaproteobacteria mediating utilization of methyl-, sulfur- and petroleum organic compounds in deep ocean hydrothermal plumes.</title>
        <authorList>
            <person name="Zhou Z."/>
            <person name="Liu Y."/>
            <person name="Pan J."/>
            <person name="Cron B.R."/>
            <person name="Toner B.M."/>
            <person name="Anantharaman K."/>
            <person name="Breier J.A."/>
            <person name="Dick G.J."/>
            <person name="Li M."/>
        </authorList>
    </citation>
    <scope>NUCLEOTIDE SEQUENCE</scope>
    <source>
        <strain evidence="7">SZUA-1534</strain>
    </source>
</reference>
<name>A0A833EBR0_9EURY</name>
<sequence>MIVLISPKDREEAKEAIEGGADIIDVKNPLEGSLGANFPWVIREIRDITPEDRLVSATVGDVPYKPGTVTLAALGAAVSGADYIKVGLYGTRSYREALDVMEKVVRAVKDIDESKLVVAAGYADAYRVGAVDPLVIPKVARDAGCDVAMLDTALKDGKRLFDHLSKELLAEFVEEVHTYGLKCALAGSIKKEDIPVLKEIGCDIVGVRGAVCTRGDRNSGRIKRELVEEFVKLCKEE</sequence>
<comment type="pathway">
    <text evidence="5">Cofactor biosynthesis; methanofuran biosynthesis.</text>
</comment>
<evidence type="ECO:0000256" key="6">
    <source>
        <dbReference type="PIRSR" id="PIRSR015957-1"/>
    </source>
</evidence>
<dbReference type="EMBL" id="DQVW01000036">
    <property type="protein sequence ID" value="HIQ32268.1"/>
    <property type="molecule type" value="Genomic_DNA"/>
</dbReference>
<evidence type="ECO:0000256" key="1">
    <source>
        <dbReference type="ARBA" id="ARBA00003810"/>
    </source>
</evidence>
<dbReference type="HAMAP" id="MF_00681">
    <property type="entry name" value="MfnB"/>
    <property type="match status" value="1"/>
</dbReference>
<comment type="function">
    <text evidence="1 5">Catalyzes the formation of 4-(hydroxymethyl)-2-furancarboxaldehyde phosphate (4-HFC-P) from two molecules of glyceraldehyde-3-P (GA-3-P).</text>
</comment>
<evidence type="ECO:0000313" key="7">
    <source>
        <dbReference type="EMBL" id="HIQ32268.1"/>
    </source>
</evidence>
<dbReference type="NCBIfam" id="NF002575">
    <property type="entry name" value="PRK02227.1-3"/>
    <property type="match status" value="1"/>
</dbReference>
<evidence type="ECO:0000256" key="5">
    <source>
        <dbReference type="HAMAP-Rule" id="MF_00681"/>
    </source>
</evidence>
<dbReference type="Pfam" id="PF04476">
    <property type="entry name" value="4HFCP_synth"/>
    <property type="match status" value="1"/>
</dbReference>
<evidence type="ECO:0000256" key="4">
    <source>
        <dbReference type="ARBA" id="ARBA00047628"/>
    </source>
</evidence>
<dbReference type="NCBIfam" id="NF002573">
    <property type="entry name" value="PRK02227.1-1"/>
    <property type="match status" value="1"/>
</dbReference>
<dbReference type="EC" id="4.2.3.153" evidence="5"/>
<comment type="catalytic activity">
    <reaction evidence="4 5">
        <text>2 D-glyceraldehyde 3-phosphate = 4-(hydroxymethyl)-2-furancarboxaldehyde phosphate + phosphate + 2 H2O</text>
        <dbReference type="Rhea" id="RHEA:43536"/>
        <dbReference type="ChEBI" id="CHEBI:15377"/>
        <dbReference type="ChEBI" id="CHEBI:43474"/>
        <dbReference type="ChEBI" id="CHEBI:59776"/>
        <dbReference type="ChEBI" id="CHEBI:83407"/>
        <dbReference type="EC" id="4.2.3.153"/>
    </reaction>
</comment>
<dbReference type="Proteomes" id="UP000623215">
    <property type="component" value="Unassembled WGS sequence"/>
</dbReference>
<feature type="active site" description="Proton acceptor" evidence="5 6">
    <location>
        <position position="85"/>
    </location>
</feature>
<comment type="similarity">
    <text evidence="5">Belongs to the MfnB family.</text>
</comment>
<evidence type="ECO:0000256" key="3">
    <source>
        <dbReference type="ARBA" id="ARBA00023270"/>
    </source>
</evidence>
<keyword evidence="3 5" id="KW-0704">Schiff base</keyword>
<protein>
    <recommendedName>
        <fullName evidence="5">(5-formylfuran-3-yl)methyl phosphate synthase</fullName>
        <ecNumber evidence="5">4.2.3.153</ecNumber>
    </recommendedName>
    <alternativeName>
        <fullName evidence="5">4-(hydroxymethyl)-2-furancarboxaldehyde-phosphate synthase</fullName>
        <shortName evidence="5">4-HFC-P synthase</shortName>
    </alternativeName>
</protein>
<dbReference type="PIRSF" id="PIRSF015957">
    <property type="entry name" value="UCP015957"/>
    <property type="match status" value="1"/>
</dbReference>
<dbReference type="SUPFAM" id="SSF51366">
    <property type="entry name" value="Ribulose-phoshate binding barrel"/>
    <property type="match status" value="1"/>
</dbReference>
<dbReference type="UniPathway" id="UPA00080"/>
<evidence type="ECO:0000256" key="2">
    <source>
        <dbReference type="ARBA" id="ARBA00023239"/>
    </source>
</evidence>
<dbReference type="InterPro" id="IPR035081">
    <property type="entry name" value="4HFCP_synth_arc"/>
</dbReference>
<organism evidence="7 8">
    <name type="scientific">Methanothermococcus okinawensis</name>
    <dbReference type="NCBI Taxonomy" id="155863"/>
    <lineage>
        <taxon>Archaea</taxon>
        <taxon>Methanobacteriati</taxon>
        <taxon>Methanobacteriota</taxon>
        <taxon>Methanomada group</taxon>
        <taxon>Methanococci</taxon>
        <taxon>Methanococcales</taxon>
        <taxon>Methanococcaceae</taxon>
        <taxon>Methanothermococcus</taxon>
    </lineage>
</organism>
<evidence type="ECO:0000313" key="8">
    <source>
        <dbReference type="Proteomes" id="UP000623215"/>
    </source>
</evidence>
<dbReference type="InterPro" id="IPR007565">
    <property type="entry name" value="4HFCP_synth"/>
</dbReference>
<dbReference type="GO" id="GO:0016830">
    <property type="term" value="F:carbon-carbon lyase activity"/>
    <property type="evidence" value="ECO:0007669"/>
    <property type="project" value="UniProtKB-UniRule"/>
</dbReference>
<comment type="caution">
    <text evidence="7">The sequence shown here is derived from an EMBL/GenBank/DDBJ whole genome shotgun (WGS) entry which is preliminary data.</text>
</comment>
<dbReference type="SUPFAM" id="SSF51569">
    <property type="entry name" value="Aldolase"/>
    <property type="match status" value="1"/>
</dbReference>
<feature type="active site" description="Schiff-base intermediate with substrate" evidence="5 6">
    <location>
        <position position="27"/>
    </location>
</feature>
<dbReference type="GO" id="GO:2001120">
    <property type="term" value="P:methanofuran biosynthetic process"/>
    <property type="evidence" value="ECO:0007669"/>
    <property type="project" value="UniProtKB-UniRule"/>
</dbReference>
<dbReference type="AlphaFoldDB" id="A0A833EBR0"/>
<accession>A0A833EBR0</accession>
<proteinExistence type="inferred from homology"/>
<dbReference type="InterPro" id="IPR011060">
    <property type="entry name" value="RibuloseP-bd_barrel"/>
</dbReference>
<dbReference type="CDD" id="cd00945">
    <property type="entry name" value="Aldolase_Class_I"/>
    <property type="match status" value="1"/>
</dbReference>